<proteinExistence type="predicted"/>
<feature type="compositionally biased region" description="Basic and acidic residues" evidence="1">
    <location>
        <begin position="189"/>
        <end position="202"/>
    </location>
</feature>
<dbReference type="AlphaFoldDB" id="A0A0A9X7S0"/>
<reference evidence="2" key="2">
    <citation type="submission" date="2014-07" db="EMBL/GenBank/DDBJ databases">
        <authorList>
            <person name="Hull J."/>
        </authorList>
    </citation>
    <scope>NUCLEOTIDE SEQUENCE</scope>
</reference>
<evidence type="ECO:0000256" key="1">
    <source>
        <dbReference type="SAM" id="MobiDB-lite"/>
    </source>
</evidence>
<dbReference type="EMBL" id="GBHO01030509">
    <property type="protein sequence ID" value="JAG13095.1"/>
    <property type="molecule type" value="Transcribed_RNA"/>
</dbReference>
<gene>
    <name evidence="2" type="ORF">CM83_72469</name>
</gene>
<feature type="region of interest" description="Disordered" evidence="1">
    <location>
        <begin position="169"/>
        <end position="223"/>
    </location>
</feature>
<name>A0A0A9X7S0_LYGHE</name>
<reference evidence="2" key="1">
    <citation type="journal article" date="2014" name="PLoS ONE">
        <title>Transcriptome-Based Identification of ABC Transporters in the Western Tarnished Plant Bug Lygus hesperus.</title>
        <authorList>
            <person name="Hull J.J."/>
            <person name="Chaney K."/>
            <person name="Geib S.M."/>
            <person name="Fabrick J.A."/>
            <person name="Brent C.S."/>
            <person name="Walsh D."/>
            <person name="Lavine L.C."/>
        </authorList>
    </citation>
    <scope>NUCLEOTIDE SEQUENCE</scope>
</reference>
<accession>A0A0A9X7S0</accession>
<feature type="compositionally biased region" description="Low complexity" evidence="1">
    <location>
        <begin position="169"/>
        <end position="183"/>
    </location>
</feature>
<sequence length="223" mass="25665">TFQVSSLMVHECCVLTSCARFHPAVLTGPVRPMLELPAPSTEFVMTSTTRGGNVSILHLRQASEPWEAKTSVYSTPNYNYSNYPSSNYSRRVAREGSLNVDAGSRELSPVRWHDREVDGVFLGRSGWVQVQQGSQERRDSQLMHHLQQLERRDQQFQLQLQQQQQQQRKQQQHQQQQQQSQQQHVTRIKMADYHCSKSEPGKLTEPQRPGYLPLPNSNARLGR</sequence>
<protein>
    <submittedName>
        <fullName evidence="2">Uncharacterized protein</fullName>
    </submittedName>
</protein>
<evidence type="ECO:0000313" key="2">
    <source>
        <dbReference type="EMBL" id="JAG13095.1"/>
    </source>
</evidence>
<organism evidence="2">
    <name type="scientific">Lygus hesperus</name>
    <name type="common">Western plant bug</name>
    <dbReference type="NCBI Taxonomy" id="30085"/>
    <lineage>
        <taxon>Eukaryota</taxon>
        <taxon>Metazoa</taxon>
        <taxon>Ecdysozoa</taxon>
        <taxon>Arthropoda</taxon>
        <taxon>Hexapoda</taxon>
        <taxon>Insecta</taxon>
        <taxon>Pterygota</taxon>
        <taxon>Neoptera</taxon>
        <taxon>Paraneoptera</taxon>
        <taxon>Hemiptera</taxon>
        <taxon>Heteroptera</taxon>
        <taxon>Panheteroptera</taxon>
        <taxon>Cimicomorpha</taxon>
        <taxon>Miridae</taxon>
        <taxon>Mirini</taxon>
        <taxon>Lygus</taxon>
    </lineage>
</organism>
<feature type="non-terminal residue" evidence="2">
    <location>
        <position position="223"/>
    </location>
</feature>
<feature type="non-terminal residue" evidence="2">
    <location>
        <position position="1"/>
    </location>
</feature>